<evidence type="ECO:0000313" key="7">
    <source>
        <dbReference type="Proteomes" id="UP000704738"/>
    </source>
</evidence>
<evidence type="ECO:0000256" key="3">
    <source>
        <dbReference type="SAM" id="SignalP"/>
    </source>
</evidence>
<dbReference type="SUPFAM" id="SSF48452">
    <property type="entry name" value="TPR-like"/>
    <property type="match status" value="1"/>
</dbReference>
<dbReference type="InterPro" id="IPR000357">
    <property type="entry name" value="HEAT"/>
</dbReference>
<feature type="signal peptide" evidence="3">
    <location>
        <begin position="1"/>
        <end position="17"/>
    </location>
</feature>
<dbReference type="InterPro" id="IPR011990">
    <property type="entry name" value="TPR-like_helical_dom_sf"/>
</dbReference>
<evidence type="ECO:0008006" key="8">
    <source>
        <dbReference type="Google" id="ProtNLM"/>
    </source>
</evidence>
<dbReference type="SUPFAM" id="SSF48695">
    <property type="entry name" value="Multiheme cytochromes"/>
    <property type="match status" value="1"/>
</dbReference>
<dbReference type="InterPro" id="IPR019734">
    <property type="entry name" value="TPR_rpt"/>
</dbReference>
<dbReference type="SUPFAM" id="SSF48371">
    <property type="entry name" value="ARM repeat"/>
    <property type="match status" value="1"/>
</dbReference>
<proteinExistence type="predicted"/>
<dbReference type="EMBL" id="QJRE01000113">
    <property type="protein sequence ID" value="NWL47462.1"/>
    <property type="molecule type" value="Genomic_DNA"/>
</dbReference>
<name>A0ABD6N132_9PSED</name>
<organism evidence="6 7">
    <name type="scientific">Pseudomonas hunanensis</name>
    <dbReference type="NCBI Taxonomy" id="1247546"/>
    <lineage>
        <taxon>Bacteria</taxon>
        <taxon>Pseudomonadati</taxon>
        <taxon>Pseudomonadota</taxon>
        <taxon>Gammaproteobacteria</taxon>
        <taxon>Pseudomonadales</taxon>
        <taxon>Pseudomonadaceae</taxon>
        <taxon>Pseudomonas</taxon>
    </lineage>
</organism>
<feature type="domain" description="Cytochrome c-552/4" evidence="5">
    <location>
        <begin position="25"/>
        <end position="48"/>
    </location>
</feature>
<dbReference type="InterPro" id="IPR023155">
    <property type="entry name" value="Cyt_c-552/4"/>
</dbReference>
<dbReference type="PANTHER" id="PTHR35038:SF8">
    <property type="entry name" value="C-TYPE POLYHEME CYTOCHROME OMCC"/>
    <property type="match status" value="1"/>
</dbReference>
<keyword evidence="2" id="KW-0677">Repeat</keyword>
<feature type="chain" id="PRO_5044789575" description="Tetratricopeptide repeat protein" evidence="3">
    <location>
        <begin position="18"/>
        <end position="670"/>
    </location>
</feature>
<dbReference type="Gene3D" id="1.10.1130.10">
    <property type="entry name" value="Flavocytochrome C3, Chain A"/>
    <property type="match status" value="3"/>
</dbReference>
<evidence type="ECO:0000259" key="4">
    <source>
        <dbReference type="Pfam" id="PF09699"/>
    </source>
</evidence>
<protein>
    <recommendedName>
        <fullName evidence="8">Tetratricopeptide repeat protein</fullName>
    </recommendedName>
</protein>
<evidence type="ECO:0000313" key="6">
    <source>
        <dbReference type="EMBL" id="NWL47462.1"/>
    </source>
</evidence>
<feature type="domain" description="Cytochrome c-552/4" evidence="5">
    <location>
        <begin position="154"/>
        <end position="193"/>
    </location>
</feature>
<evidence type="ECO:0000256" key="1">
    <source>
        <dbReference type="ARBA" id="ARBA00022729"/>
    </source>
</evidence>
<evidence type="ECO:0000256" key="2">
    <source>
        <dbReference type="ARBA" id="ARBA00022737"/>
    </source>
</evidence>
<sequence length="670" mass="73729">MPWILLLLALACGLVSAADWADETTCGNCHASQVQAWQGSHHQLAMQVPSETSVLGNFDNVQFAGERENYRFFRREGGWWVNATGPDGRTGDWRVAYTFGITPLQQYLLAFPGGRLQALGVAWDSEKQRWFELYPGLGVDFKDPLHWSQPGQNANFMCIECHSTGYKRNYQPEHDRFEGHWQALGVTCQACHGPAAQHLQWLAERPPIPHAGFASALVAGSARNQVETCARCHSRRVPLADGDTPGAPLLDNYLPTTLSADLYEHDGKIKEEVFEYGAFVQSRMYAKGVRCSNCHDPHSTRLKAPGNGLCLQCHNAAGRSNDPRVDGSGLLAKDYDSPAHHKTLGSSCIACHMPGRFYMVNDLRHDHGFTLPGPGQKVSELFNLWQAARPGSYSADMPRIRLGQPGASEALLRQLADPAQPALRLATLLEELPAYPSRAGLTRAIQALDDPDPQVRVAAVQAVDNLVPGQWTLLGPRLSDPIKAVRLAAVGQLLDAPGNLLWQAAWLRGTQEYEKTQESLSERAEAHVNLARLYRALGRDAEVEAQLRLAQALDRHFLPAPIMLAQWLQRLGRGEAARQVLEEAIAGHPKEAQLHYALGLIQVSQGMPREALATLSTAVKSAPLNASYAYTLAVAKIEQHDRAGAKELLEKHRDYQPARELLAHLTAEGI</sequence>
<keyword evidence="1 3" id="KW-0732">Signal</keyword>
<dbReference type="InterPro" id="IPR010177">
    <property type="entry name" value="Paired_CXXCH_1"/>
</dbReference>
<dbReference type="SMART" id="SM00028">
    <property type="entry name" value="TPR"/>
    <property type="match status" value="3"/>
</dbReference>
<dbReference type="PANTHER" id="PTHR35038">
    <property type="entry name" value="DISSIMILATORY SULFITE REDUCTASE SIRA"/>
    <property type="match status" value="1"/>
</dbReference>
<evidence type="ECO:0000259" key="5">
    <source>
        <dbReference type="Pfam" id="PF13435"/>
    </source>
</evidence>
<dbReference type="AlphaFoldDB" id="A0ABD6N132"/>
<dbReference type="Gene3D" id="1.25.40.10">
    <property type="entry name" value="Tetratricopeptide repeat domain"/>
    <property type="match status" value="1"/>
</dbReference>
<dbReference type="Pfam" id="PF09699">
    <property type="entry name" value="Paired_CXXCH_1"/>
    <property type="match status" value="1"/>
</dbReference>
<feature type="domain" description="Doubled CXXCH motif" evidence="4">
    <location>
        <begin position="287"/>
        <end position="317"/>
    </location>
</feature>
<dbReference type="InterPro" id="IPR036280">
    <property type="entry name" value="Multihaem_cyt_sf"/>
</dbReference>
<accession>A0ABD6N132</accession>
<comment type="caution">
    <text evidence="6">The sequence shown here is derived from an EMBL/GenBank/DDBJ whole genome shotgun (WGS) entry which is preliminary data.</text>
</comment>
<dbReference type="Pfam" id="PF02985">
    <property type="entry name" value="HEAT"/>
    <property type="match status" value="1"/>
</dbReference>
<gene>
    <name evidence="6" type="ORF">DM819_16785</name>
</gene>
<dbReference type="Pfam" id="PF13435">
    <property type="entry name" value="Cytochrome_C554"/>
    <property type="match status" value="2"/>
</dbReference>
<reference evidence="6 7" key="1">
    <citation type="submission" date="2018-06" db="EMBL/GenBank/DDBJ databases">
        <title>Bacteria isolated from soil of Wuhan.</title>
        <authorList>
            <person name="Xiang W."/>
            <person name="Huang C."/>
        </authorList>
    </citation>
    <scope>NUCLEOTIDE SEQUENCE [LARGE SCALE GENOMIC DNA]</scope>
    <source>
        <strain evidence="7">xwS4</strain>
    </source>
</reference>
<dbReference type="InterPro" id="IPR016024">
    <property type="entry name" value="ARM-type_fold"/>
</dbReference>
<dbReference type="Proteomes" id="UP000704738">
    <property type="component" value="Unassembled WGS sequence"/>
</dbReference>
<dbReference type="InterPro" id="IPR051829">
    <property type="entry name" value="Multiheme_Cytochr_ET"/>
</dbReference>